<dbReference type="EMBL" id="PDJJ01000001">
    <property type="protein sequence ID" value="PFG41755.1"/>
    <property type="molecule type" value="Genomic_DNA"/>
</dbReference>
<dbReference type="AlphaFoldDB" id="A0A2A9EU52"/>
<gene>
    <name evidence="2" type="ORF">ATJ88_0397</name>
</gene>
<sequence length="117" mass="12330">MTGPDERPGHLSGTVELDRDVAPPDDGVVHVAVLDVTRADAASVEVAGVDVATGGGHRLPFELPDVPSRPGHRYVVRAHWDPRGDREVQAGDQLTVVSVPVEPAHGASGVRVPLRQV</sequence>
<dbReference type="RefSeq" id="WP_098462371.1">
    <property type="nucleotide sequence ID" value="NZ_PDJJ01000001.1"/>
</dbReference>
<reference evidence="2 3" key="1">
    <citation type="submission" date="2017-10" db="EMBL/GenBank/DDBJ databases">
        <title>Sequencing the genomes of 1000 actinobacteria strains.</title>
        <authorList>
            <person name="Klenk H.-P."/>
        </authorList>
    </citation>
    <scope>NUCLEOTIDE SEQUENCE [LARGE SCALE GENOMIC DNA]</scope>
    <source>
        <strain evidence="2 3">DSM 21863</strain>
    </source>
</reference>
<evidence type="ECO:0000313" key="3">
    <source>
        <dbReference type="Proteomes" id="UP000224130"/>
    </source>
</evidence>
<dbReference type="Pfam" id="PF09619">
    <property type="entry name" value="YscW"/>
    <property type="match status" value="1"/>
</dbReference>
<keyword evidence="3" id="KW-1185">Reference proteome</keyword>
<dbReference type="InterPro" id="IPR039366">
    <property type="entry name" value="Pilotin"/>
</dbReference>
<evidence type="ECO:0000256" key="1">
    <source>
        <dbReference type="SAM" id="MobiDB-lite"/>
    </source>
</evidence>
<proteinExistence type="predicted"/>
<protein>
    <submittedName>
        <fullName evidence="2">Type III secretion system (T3SS) chaperone YscW</fullName>
    </submittedName>
</protein>
<dbReference type="Proteomes" id="UP000224130">
    <property type="component" value="Unassembled WGS sequence"/>
</dbReference>
<dbReference type="OrthoDB" id="5348860at2"/>
<name>A0A2A9EU52_9MICO</name>
<evidence type="ECO:0000313" key="2">
    <source>
        <dbReference type="EMBL" id="PFG41755.1"/>
    </source>
</evidence>
<feature type="region of interest" description="Disordered" evidence="1">
    <location>
        <begin position="1"/>
        <end position="23"/>
    </location>
</feature>
<accession>A0A2A9EU52</accession>
<organism evidence="2 3">
    <name type="scientific">Isoptericola jiangsuensis</name>
    <dbReference type="NCBI Taxonomy" id="548579"/>
    <lineage>
        <taxon>Bacteria</taxon>
        <taxon>Bacillati</taxon>
        <taxon>Actinomycetota</taxon>
        <taxon>Actinomycetes</taxon>
        <taxon>Micrococcales</taxon>
        <taxon>Promicromonosporaceae</taxon>
        <taxon>Isoptericola</taxon>
    </lineage>
</organism>
<comment type="caution">
    <text evidence="2">The sequence shown here is derived from an EMBL/GenBank/DDBJ whole genome shotgun (WGS) entry which is preliminary data.</text>
</comment>